<keyword evidence="2" id="KW-1133">Transmembrane helix</keyword>
<feature type="transmembrane region" description="Helical" evidence="2">
    <location>
        <begin position="267"/>
        <end position="284"/>
    </location>
</feature>
<dbReference type="eggNOG" id="arCOG03561">
    <property type="taxonomic scope" value="Archaea"/>
</dbReference>
<protein>
    <recommendedName>
        <fullName evidence="5">Carboxypeptidase regulatory-like domain-containing protein</fullName>
    </recommendedName>
</protein>
<name>H8I778_METCZ</name>
<proteinExistence type="predicted"/>
<dbReference type="STRING" id="1041930.Mtc_1577"/>
<evidence type="ECO:0000256" key="1">
    <source>
        <dbReference type="SAM" id="MobiDB-lite"/>
    </source>
</evidence>
<dbReference type="AlphaFoldDB" id="H8I778"/>
<accession>H8I778</accession>
<keyword evidence="4" id="KW-1185">Reference proteome</keyword>
<dbReference type="HOGENOM" id="CLU_971840_0_0_2"/>
<dbReference type="GeneID" id="11971715"/>
<gene>
    <name evidence="3" type="ordered locus">Mtc_1577</name>
</gene>
<feature type="region of interest" description="Disordered" evidence="1">
    <location>
        <begin position="226"/>
        <end position="258"/>
    </location>
</feature>
<sequence length="286" mass="30226">MVKIYMKSVRPKFVITAMAILSLACLASHMAAAMTGGSIFGKVYFSPGDQNVPADTVVSLVNGSNKAEFIPGYNVTPDKSGFFQFTNIPNGFYRVYARAPYYSEGYSAGINVTSNDTYTAGVVLTAMPYYANITPSTQHVPYGGKADITVQVSDYWGRPVDAGWRILLRSTIGIMDPDSALTDKDGRVYSKIAWVDSMTPAEITVFAVAMNGSSYALLENVATPTPGASPTITPEASPTISPTATPTATATAIPGASVTPKPTPGPGLMIAIAAICVALAIRYIRH</sequence>
<dbReference type="GO" id="GO:0030246">
    <property type="term" value="F:carbohydrate binding"/>
    <property type="evidence" value="ECO:0007669"/>
    <property type="project" value="InterPro"/>
</dbReference>
<reference evidence="3 4" key="1">
    <citation type="journal article" date="2012" name="J. Bacteriol.">
        <title>Complete genome sequence of a thermophilic methanogen, Methanocella conradii HZ254, isolated from Chinese rice field soil.</title>
        <authorList>
            <person name="Lu Z."/>
            <person name="Lu Y."/>
        </authorList>
    </citation>
    <scope>NUCLEOTIDE SEQUENCE [LARGE SCALE GENOMIC DNA]</scope>
    <source>
        <strain evidence="4">DSM 24694 / JCM 17849 / CGMCC 1.5162 / HZ254</strain>
    </source>
</reference>
<keyword evidence="2" id="KW-0472">Membrane</keyword>
<dbReference type="RefSeq" id="WP_014406160.1">
    <property type="nucleotide sequence ID" value="NC_017034.1"/>
</dbReference>
<dbReference type="EMBL" id="CP003243">
    <property type="protein sequence ID" value="AFD00329.1"/>
    <property type="molecule type" value="Genomic_DNA"/>
</dbReference>
<dbReference type="Proteomes" id="UP000005233">
    <property type="component" value="Chromosome"/>
</dbReference>
<keyword evidence="2" id="KW-0812">Transmembrane</keyword>
<dbReference type="KEGG" id="mez:Mtc_1577"/>
<evidence type="ECO:0000313" key="3">
    <source>
        <dbReference type="EMBL" id="AFD00329.1"/>
    </source>
</evidence>
<dbReference type="SUPFAM" id="SSF49452">
    <property type="entry name" value="Starch-binding domain-like"/>
    <property type="match status" value="1"/>
</dbReference>
<evidence type="ECO:0000256" key="2">
    <source>
        <dbReference type="SAM" id="Phobius"/>
    </source>
</evidence>
<evidence type="ECO:0008006" key="5">
    <source>
        <dbReference type="Google" id="ProtNLM"/>
    </source>
</evidence>
<evidence type="ECO:0000313" key="4">
    <source>
        <dbReference type="Proteomes" id="UP000005233"/>
    </source>
</evidence>
<dbReference type="Gene3D" id="2.60.40.1120">
    <property type="entry name" value="Carboxypeptidase-like, regulatory domain"/>
    <property type="match status" value="1"/>
</dbReference>
<organism evidence="3 4">
    <name type="scientific">Methanocella conradii (strain DSM 24694 / JCM 17849 / CGMCC 1.5162 / HZ254)</name>
    <dbReference type="NCBI Taxonomy" id="1041930"/>
    <lineage>
        <taxon>Archaea</taxon>
        <taxon>Methanobacteriati</taxon>
        <taxon>Methanobacteriota</taxon>
        <taxon>Stenosarchaea group</taxon>
        <taxon>Methanomicrobia</taxon>
        <taxon>Methanocellales</taxon>
        <taxon>Methanocellaceae</taxon>
        <taxon>Methanocella</taxon>
    </lineage>
</organism>
<dbReference type="PROSITE" id="PS51257">
    <property type="entry name" value="PROKAR_LIPOPROTEIN"/>
    <property type="match status" value="1"/>
</dbReference>
<dbReference type="InterPro" id="IPR013784">
    <property type="entry name" value="Carb-bd-like_fold"/>
</dbReference>
<feature type="compositionally biased region" description="Low complexity" evidence="1">
    <location>
        <begin position="228"/>
        <end position="254"/>
    </location>
</feature>